<organism evidence="1 2">
    <name type="scientific">Fasciola gigantica</name>
    <name type="common">Giant liver fluke</name>
    <dbReference type="NCBI Taxonomy" id="46835"/>
    <lineage>
        <taxon>Eukaryota</taxon>
        <taxon>Metazoa</taxon>
        <taxon>Spiralia</taxon>
        <taxon>Lophotrochozoa</taxon>
        <taxon>Platyhelminthes</taxon>
        <taxon>Trematoda</taxon>
        <taxon>Digenea</taxon>
        <taxon>Plagiorchiida</taxon>
        <taxon>Echinostomata</taxon>
        <taxon>Echinostomatoidea</taxon>
        <taxon>Fasciolidae</taxon>
        <taxon>Fasciola</taxon>
    </lineage>
</organism>
<protein>
    <submittedName>
        <fullName evidence="1">Uncharacterized protein</fullName>
    </submittedName>
</protein>
<keyword evidence="2" id="KW-1185">Reference proteome</keyword>
<dbReference type="AlphaFoldDB" id="A0A504Z2K9"/>
<gene>
    <name evidence="1" type="ORF">FGIG_04827</name>
</gene>
<dbReference type="EMBL" id="SUNJ01004056">
    <property type="protein sequence ID" value="TPP64757.1"/>
    <property type="molecule type" value="Genomic_DNA"/>
</dbReference>
<sequence>MVTANALISAYNRPIGIETDDYEQKLGSHFFTSVSLPGKYVTPFEKRITTSRFHFLPPGSVVVRTVHSHQIQRCLQRLRVRYPLLPRRTVEQSDEQENDTSAMMAAGCMLTPNLIPTGNEVKGTSTTDYFSTARSSNRQIDVQMVEQSP</sequence>
<accession>A0A504Z2K9</accession>
<comment type="caution">
    <text evidence="1">The sequence shown here is derived from an EMBL/GenBank/DDBJ whole genome shotgun (WGS) entry which is preliminary data.</text>
</comment>
<name>A0A504Z2K9_FASGI</name>
<evidence type="ECO:0000313" key="2">
    <source>
        <dbReference type="Proteomes" id="UP000316759"/>
    </source>
</evidence>
<proteinExistence type="predicted"/>
<reference evidence="1 2" key="1">
    <citation type="submission" date="2019-04" db="EMBL/GenBank/DDBJ databases">
        <title>Annotation for the trematode Fasciola gigantica.</title>
        <authorList>
            <person name="Choi Y.-J."/>
        </authorList>
    </citation>
    <scope>NUCLEOTIDE SEQUENCE [LARGE SCALE GENOMIC DNA]</scope>
    <source>
        <strain evidence="1">Uganda_cow_1</strain>
    </source>
</reference>
<evidence type="ECO:0000313" key="1">
    <source>
        <dbReference type="EMBL" id="TPP64757.1"/>
    </source>
</evidence>
<dbReference type="Proteomes" id="UP000316759">
    <property type="component" value="Unassembled WGS sequence"/>
</dbReference>